<reference evidence="2" key="1">
    <citation type="journal article" date="2023" name="Nat. Plants">
        <title>Single-cell RNA sequencing provides a high-resolution roadmap for understanding the multicellular compartmentation of specialized metabolism.</title>
        <authorList>
            <person name="Sun S."/>
            <person name="Shen X."/>
            <person name="Li Y."/>
            <person name="Li Y."/>
            <person name="Wang S."/>
            <person name="Li R."/>
            <person name="Zhang H."/>
            <person name="Shen G."/>
            <person name="Guo B."/>
            <person name="Wei J."/>
            <person name="Xu J."/>
            <person name="St-Pierre B."/>
            <person name="Chen S."/>
            <person name="Sun C."/>
        </authorList>
    </citation>
    <scope>NUCLEOTIDE SEQUENCE [LARGE SCALE GENOMIC DNA]</scope>
</reference>
<evidence type="ECO:0000313" key="2">
    <source>
        <dbReference type="Proteomes" id="UP001060085"/>
    </source>
</evidence>
<comment type="caution">
    <text evidence="1">The sequence shown here is derived from an EMBL/GenBank/DDBJ whole genome shotgun (WGS) entry which is preliminary data.</text>
</comment>
<proteinExistence type="predicted"/>
<gene>
    <name evidence="1" type="ORF">M9H77_07435</name>
</gene>
<dbReference type="EMBL" id="CM044702">
    <property type="protein sequence ID" value="KAI5676485.1"/>
    <property type="molecule type" value="Genomic_DNA"/>
</dbReference>
<keyword evidence="2" id="KW-1185">Reference proteome</keyword>
<protein>
    <submittedName>
        <fullName evidence="1">Uncharacterized protein</fullName>
    </submittedName>
</protein>
<name>A0ACC0BV38_CATRO</name>
<evidence type="ECO:0000313" key="1">
    <source>
        <dbReference type="EMBL" id="KAI5676485.1"/>
    </source>
</evidence>
<organism evidence="1 2">
    <name type="scientific">Catharanthus roseus</name>
    <name type="common">Madagascar periwinkle</name>
    <name type="synonym">Vinca rosea</name>
    <dbReference type="NCBI Taxonomy" id="4058"/>
    <lineage>
        <taxon>Eukaryota</taxon>
        <taxon>Viridiplantae</taxon>
        <taxon>Streptophyta</taxon>
        <taxon>Embryophyta</taxon>
        <taxon>Tracheophyta</taxon>
        <taxon>Spermatophyta</taxon>
        <taxon>Magnoliopsida</taxon>
        <taxon>eudicotyledons</taxon>
        <taxon>Gunneridae</taxon>
        <taxon>Pentapetalae</taxon>
        <taxon>asterids</taxon>
        <taxon>lamiids</taxon>
        <taxon>Gentianales</taxon>
        <taxon>Apocynaceae</taxon>
        <taxon>Rauvolfioideae</taxon>
        <taxon>Vinceae</taxon>
        <taxon>Catharanthinae</taxon>
        <taxon>Catharanthus</taxon>
    </lineage>
</organism>
<dbReference type="Proteomes" id="UP001060085">
    <property type="component" value="Linkage Group LG02"/>
</dbReference>
<accession>A0ACC0BV38</accession>
<sequence length="101" mass="11760">MLKWGENFQTCTGKRKNYYLSAVPLRAYLSDGDIHLTVLSNPCAEESWAGDVLSIWKQKNRMKIWIQTYLTVTLYSTIFEVQLQRGINKGFGPNMYFKIET</sequence>